<dbReference type="PANTHER" id="PTHR43877">
    <property type="entry name" value="AMINOALKYLPHOSPHONATE N-ACETYLTRANSFERASE-RELATED-RELATED"/>
    <property type="match status" value="1"/>
</dbReference>
<dbReference type="RefSeq" id="WP_117506331.1">
    <property type="nucleotide sequence ID" value="NZ_LR700139.1"/>
</dbReference>
<dbReference type="InterPro" id="IPR000182">
    <property type="entry name" value="GNAT_dom"/>
</dbReference>
<dbReference type="InterPro" id="IPR016181">
    <property type="entry name" value="Acyl_CoA_acyltransferase"/>
</dbReference>
<evidence type="ECO:0000256" key="2">
    <source>
        <dbReference type="ARBA" id="ARBA00023315"/>
    </source>
</evidence>
<evidence type="ECO:0000256" key="1">
    <source>
        <dbReference type="ARBA" id="ARBA00022679"/>
    </source>
</evidence>
<evidence type="ECO:0000313" key="4">
    <source>
        <dbReference type="EMBL" id="RGB66804.1"/>
    </source>
</evidence>
<dbReference type="CDD" id="cd04301">
    <property type="entry name" value="NAT_SF"/>
    <property type="match status" value="1"/>
</dbReference>
<reference evidence="4 5" key="1">
    <citation type="submission" date="2018-08" db="EMBL/GenBank/DDBJ databases">
        <title>A genome reference for cultivated species of the human gut microbiota.</title>
        <authorList>
            <person name="Zou Y."/>
            <person name="Xue W."/>
            <person name="Luo G."/>
        </authorList>
    </citation>
    <scope>NUCLEOTIDE SEQUENCE [LARGE SCALE GENOMIC DNA]</scope>
    <source>
        <strain evidence="4 5">AF36-11AT</strain>
    </source>
</reference>
<dbReference type="InterPro" id="IPR050832">
    <property type="entry name" value="Bact_Acetyltransf"/>
</dbReference>
<sequence>MRFEYTDGNNKDFIELCHGLDDFLNELVGGEENRAEYIPYNQLDDIHDVIIAYDDDIPVGSASFKKYDDECAEVKRVFIKQEYRGKGISNTLMELLENAARKQGYHYLILESGEPLVAAMALYRKIGYKVIPNYGQYKDMPDSICMRKEL</sequence>
<name>A0A3E2SXX5_9FIRM</name>
<evidence type="ECO:0000259" key="3">
    <source>
        <dbReference type="PROSITE" id="PS51186"/>
    </source>
</evidence>
<comment type="caution">
    <text evidence="4">The sequence shown here is derived from an EMBL/GenBank/DDBJ whole genome shotgun (WGS) entry which is preliminary data.</text>
</comment>
<organism evidence="4 5">
    <name type="scientific">Faecalibacterium prausnitzii</name>
    <dbReference type="NCBI Taxonomy" id="853"/>
    <lineage>
        <taxon>Bacteria</taxon>
        <taxon>Bacillati</taxon>
        <taxon>Bacillota</taxon>
        <taxon>Clostridia</taxon>
        <taxon>Eubacteriales</taxon>
        <taxon>Oscillospiraceae</taxon>
        <taxon>Faecalibacterium</taxon>
    </lineage>
</organism>
<accession>A0A3E2SXX5</accession>
<feature type="domain" description="N-acetyltransferase" evidence="3">
    <location>
        <begin position="3"/>
        <end position="150"/>
    </location>
</feature>
<gene>
    <name evidence="4" type="ORF">DWZ89_13875</name>
</gene>
<dbReference type="SUPFAM" id="SSF55729">
    <property type="entry name" value="Acyl-CoA N-acyltransferases (Nat)"/>
    <property type="match status" value="1"/>
</dbReference>
<protein>
    <submittedName>
        <fullName evidence="4">GNAT family N-acetyltransferase</fullName>
    </submittedName>
</protein>
<dbReference type="GO" id="GO:0016747">
    <property type="term" value="F:acyltransferase activity, transferring groups other than amino-acyl groups"/>
    <property type="evidence" value="ECO:0007669"/>
    <property type="project" value="InterPro"/>
</dbReference>
<dbReference type="PROSITE" id="PS51186">
    <property type="entry name" value="GNAT"/>
    <property type="match status" value="1"/>
</dbReference>
<keyword evidence="1 4" id="KW-0808">Transferase</keyword>
<dbReference type="PANTHER" id="PTHR43877:SF2">
    <property type="entry name" value="AMINOALKYLPHOSPHONATE N-ACETYLTRANSFERASE-RELATED"/>
    <property type="match status" value="1"/>
</dbReference>
<dbReference type="Proteomes" id="UP000261140">
    <property type="component" value="Unassembled WGS sequence"/>
</dbReference>
<dbReference type="AlphaFoldDB" id="A0A3E2SXX5"/>
<proteinExistence type="predicted"/>
<dbReference type="EMBL" id="QVEQ01000026">
    <property type="protein sequence ID" value="RGB66804.1"/>
    <property type="molecule type" value="Genomic_DNA"/>
</dbReference>
<keyword evidence="2" id="KW-0012">Acyltransferase</keyword>
<dbReference type="Gene3D" id="3.40.630.30">
    <property type="match status" value="1"/>
</dbReference>
<dbReference type="Pfam" id="PF00583">
    <property type="entry name" value="Acetyltransf_1"/>
    <property type="match status" value="1"/>
</dbReference>
<evidence type="ECO:0000313" key="5">
    <source>
        <dbReference type="Proteomes" id="UP000261140"/>
    </source>
</evidence>